<dbReference type="Proteomes" id="UP000621799">
    <property type="component" value="Unassembled WGS sequence"/>
</dbReference>
<dbReference type="InterPro" id="IPR009057">
    <property type="entry name" value="Homeodomain-like_sf"/>
</dbReference>
<name>A0A928Z8A4_9CYAN</name>
<dbReference type="InterPro" id="IPR007367">
    <property type="entry name" value="DUF433"/>
</dbReference>
<dbReference type="EMBL" id="JADEXN010000076">
    <property type="protein sequence ID" value="MBE9040344.1"/>
    <property type="molecule type" value="Genomic_DNA"/>
</dbReference>
<dbReference type="RefSeq" id="WP_264320596.1">
    <property type="nucleotide sequence ID" value="NZ_JADEXN010000076.1"/>
</dbReference>
<dbReference type="Gene3D" id="1.10.10.10">
    <property type="entry name" value="Winged helix-like DNA-binding domain superfamily/Winged helix DNA-binding domain"/>
    <property type="match status" value="1"/>
</dbReference>
<protein>
    <submittedName>
        <fullName evidence="1">DUF433 domain-containing protein</fullName>
    </submittedName>
</protein>
<dbReference type="InterPro" id="IPR036388">
    <property type="entry name" value="WH-like_DNA-bd_sf"/>
</dbReference>
<comment type="caution">
    <text evidence="1">The sequence shown here is derived from an EMBL/GenBank/DDBJ whole genome shotgun (WGS) entry which is preliminary data.</text>
</comment>
<proteinExistence type="predicted"/>
<sequence length="117" mass="14200">MQLEDYFDFLRPDDIRLKGTRIGIETILYDFIHQDRSPEDIARTYPSLNREQVYATILYYLHEKEAVDKYLTNWLDWSHQQWKQQQRNPTPTMLRLRKLRAEREANKKAHDSEIFAG</sequence>
<dbReference type="SUPFAM" id="SSF46689">
    <property type="entry name" value="Homeodomain-like"/>
    <property type="match status" value="1"/>
</dbReference>
<evidence type="ECO:0000313" key="2">
    <source>
        <dbReference type="Proteomes" id="UP000621799"/>
    </source>
</evidence>
<accession>A0A928Z8A4</accession>
<reference evidence="1" key="1">
    <citation type="submission" date="2020-10" db="EMBL/GenBank/DDBJ databases">
        <authorList>
            <person name="Castelo-Branco R."/>
            <person name="Eusebio N."/>
            <person name="Adriana R."/>
            <person name="Vieira A."/>
            <person name="Brugerolle De Fraissinette N."/>
            <person name="Rezende De Castro R."/>
            <person name="Schneider M.P."/>
            <person name="Vasconcelos V."/>
            <person name="Leao P.N."/>
        </authorList>
    </citation>
    <scope>NUCLEOTIDE SEQUENCE</scope>
    <source>
        <strain evidence="1">LEGE 11467</strain>
    </source>
</reference>
<dbReference type="Pfam" id="PF04255">
    <property type="entry name" value="DUF433"/>
    <property type="match status" value="1"/>
</dbReference>
<organism evidence="1 2">
    <name type="scientific">Zarconia navalis LEGE 11467</name>
    <dbReference type="NCBI Taxonomy" id="1828826"/>
    <lineage>
        <taxon>Bacteria</taxon>
        <taxon>Bacillati</taxon>
        <taxon>Cyanobacteriota</taxon>
        <taxon>Cyanophyceae</taxon>
        <taxon>Oscillatoriophycideae</taxon>
        <taxon>Oscillatoriales</taxon>
        <taxon>Oscillatoriales incertae sedis</taxon>
        <taxon>Zarconia</taxon>
        <taxon>Zarconia navalis</taxon>
    </lineage>
</organism>
<gene>
    <name evidence="1" type="ORF">IQ235_06000</name>
</gene>
<evidence type="ECO:0000313" key="1">
    <source>
        <dbReference type="EMBL" id="MBE9040344.1"/>
    </source>
</evidence>
<keyword evidence="2" id="KW-1185">Reference proteome</keyword>
<dbReference type="AlphaFoldDB" id="A0A928Z8A4"/>